<sequence length="69" mass="7548">MRTTFERVGDRILRAVAPKREAAACGWGPYKPIWEVGDEVMYESINSCSGAVRCQLHISGVVYAADCGV</sequence>
<dbReference type="Proteomes" id="UP000236754">
    <property type="component" value="Unassembled WGS sequence"/>
</dbReference>
<dbReference type="RefSeq" id="WP_103884970.1">
    <property type="nucleotide sequence ID" value="NZ_FNVU01000003.1"/>
</dbReference>
<gene>
    <name evidence="1" type="ORF">SAMN05216223_103206</name>
</gene>
<protein>
    <submittedName>
        <fullName evidence="1">Uncharacterized protein</fullName>
    </submittedName>
</protein>
<evidence type="ECO:0000313" key="2">
    <source>
        <dbReference type="Proteomes" id="UP000236754"/>
    </source>
</evidence>
<organism evidence="1 2">
    <name type="scientific">Actinacidiphila yanglinensis</name>
    <dbReference type="NCBI Taxonomy" id="310779"/>
    <lineage>
        <taxon>Bacteria</taxon>
        <taxon>Bacillati</taxon>
        <taxon>Actinomycetota</taxon>
        <taxon>Actinomycetes</taxon>
        <taxon>Kitasatosporales</taxon>
        <taxon>Streptomycetaceae</taxon>
        <taxon>Actinacidiphila</taxon>
    </lineage>
</organism>
<accession>A0A1H5XE25</accession>
<dbReference type="EMBL" id="FNVU01000003">
    <property type="protein sequence ID" value="SEG09456.1"/>
    <property type="molecule type" value="Genomic_DNA"/>
</dbReference>
<reference evidence="1 2" key="1">
    <citation type="submission" date="2016-10" db="EMBL/GenBank/DDBJ databases">
        <authorList>
            <person name="de Groot N.N."/>
        </authorList>
    </citation>
    <scope>NUCLEOTIDE SEQUENCE [LARGE SCALE GENOMIC DNA]</scope>
    <source>
        <strain evidence="1 2">CGMCC 4.2023</strain>
    </source>
</reference>
<keyword evidence="2" id="KW-1185">Reference proteome</keyword>
<dbReference type="OrthoDB" id="9920052at2"/>
<proteinExistence type="predicted"/>
<name>A0A1H5XE25_9ACTN</name>
<evidence type="ECO:0000313" key="1">
    <source>
        <dbReference type="EMBL" id="SEG09456.1"/>
    </source>
</evidence>
<dbReference type="AlphaFoldDB" id="A0A1H5XE25"/>